<dbReference type="Gene3D" id="2.40.170.20">
    <property type="entry name" value="TonB-dependent receptor, beta-barrel domain"/>
    <property type="match status" value="1"/>
</dbReference>
<dbReference type="InterPro" id="IPR039426">
    <property type="entry name" value="TonB-dep_rcpt-like"/>
</dbReference>
<evidence type="ECO:0000256" key="2">
    <source>
        <dbReference type="ARBA" id="ARBA00022448"/>
    </source>
</evidence>
<dbReference type="InterPro" id="IPR023996">
    <property type="entry name" value="TonB-dep_OMP_SusC/RagA"/>
</dbReference>
<protein>
    <submittedName>
        <fullName evidence="13">TonB-linked SusC/RagA family outer membrane protein</fullName>
    </submittedName>
</protein>
<dbReference type="Gene3D" id="2.170.130.10">
    <property type="entry name" value="TonB-dependent receptor, plug domain"/>
    <property type="match status" value="1"/>
</dbReference>
<evidence type="ECO:0000313" key="13">
    <source>
        <dbReference type="EMBL" id="RKE52888.1"/>
    </source>
</evidence>
<dbReference type="InterPro" id="IPR036942">
    <property type="entry name" value="Beta-barrel_TonB_sf"/>
</dbReference>
<dbReference type="FunFam" id="2.170.130.10:FF:000008">
    <property type="entry name" value="SusC/RagA family TonB-linked outer membrane protein"/>
    <property type="match status" value="1"/>
</dbReference>
<evidence type="ECO:0000256" key="5">
    <source>
        <dbReference type="ARBA" id="ARBA00023077"/>
    </source>
</evidence>
<dbReference type="PROSITE" id="PS52016">
    <property type="entry name" value="TONB_DEPENDENT_REC_3"/>
    <property type="match status" value="1"/>
</dbReference>
<gene>
    <name evidence="13" type="ORF">DFQ12_3134</name>
</gene>
<keyword evidence="2 8" id="KW-0813">Transport</keyword>
<keyword evidence="3 8" id="KW-1134">Transmembrane beta strand</keyword>
<evidence type="ECO:0000259" key="11">
    <source>
        <dbReference type="Pfam" id="PF00593"/>
    </source>
</evidence>
<evidence type="ECO:0000256" key="10">
    <source>
        <dbReference type="SAM" id="SignalP"/>
    </source>
</evidence>
<keyword evidence="5 9" id="KW-0798">TonB box</keyword>
<sequence>MVKLNLTKKPFFVLLLLTLMSFQCLAGTINGIVKNAAGQRLAGVSIVLKNAGSNFSTSSSSASDGSFRFAEVPNAKGYELTFSYIGYQTYVEKDVQVSVSGATTLSIILEDQVNQLEDVVVIGYGKQKKSDLTGAIASLSSNELTKGGAVSNVGQALQGKASGVVVTQNSKAPGGSTSIRIRGTNSISGSNDPLYVIDGFPTNNGININPDDIASMDILKDASATAIYGSRGANGVIIITTKRGKTDQNNITYSGYVGTQNPINPFTFLDGKQYMNLANALYKEIKGRENQEYAVYTKSQLESDVNTDWIKETMRNSILQNHNLQFSGGGEKTKVLTSLGYFDQKGVLKTTDFNRVSGRINVDQKVNDFIRAGATLSAQREKSNMQVYDGNILNSNVLYSILTYDPTVPVYNADGSFGRPPGGQGDNPLANLISRINDVQRDKLNGNIFVEVNPIKELTLRMNAGTEITHDQLGSYLTRDSYQGGIDDGVASQADYNETHNLIDFYATYAKVFNEKHSLNVMGGYSYEKYVRNNKGINVKGFSTDLLEYNNVGMASSITGVNSAKSENLVISFFGRVNYAYNDKYLLTATLRRDGSSRFSPNHRWGTFPSAAFAWKINNEDFMKEQQLFSDLKFRLGYGQTGNDRVADYASYGLMDNGHYTFDGVNNAGGVKQNPNYPENDKLKWESTTQYNVGVDFSFFKNRLAFTLDAYYKKTNDLLIRSILPYYTGYSSGQRNLGTMNNKGLEFSVTSKNMTGEFTWETKLNLAMNRNKVSSLGGEPDQLLTSSKPMGNVSEEAYSVIRVGESLGSLFGYKYLGVIQQGEKYAPQPNADPGDPKFADVNGDGTINSADRTIIGRGYPKLNFGMTNTFTYKHFDLTAFVYGNIGNDMLNMTRMNLEWQRSTEALNRWTPTNTNTDIPRNGFYYMSYGGYINDHFVENASFLRLRNLTLGYTVPLKTKAIQSIRVYGMAENLFTISNYSGWDPEVDTKGYENDALVKNRSGNNQSANAGVGLDFNSYPSMRSFTFGVSATF</sequence>
<keyword evidence="6 8" id="KW-0472">Membrane</keyword>
<dbReference type="Gene3D" id="2.60.40.1120">
    <property type="entry name" value="Carboxypeptidase-like, regulatory domain"/>
    <property type="match status" value="1"/>
</dbReference>
<proteinExistence type="inferred from homology"/>
<dbReference type="RefSeq" id="WP_120259885.1">
    <property type="nucleotide sequence ID" value="NZ_RAPY01000002.1"/>
</dbReference>
<comment type="similarity">
    <text evidence="8 9">Belongs to the TonB-dependent receptor family.</text>
</comment>
<evidence type="ECO:0000313" key="14">
    <source>
        <dbReference type="Proteomes" id="UP000286246"/>
    </source>
</evidence>
<keyword evidence="7 8" id="KW-0998">Cell outer membrane</keyword>
<evidence type="ECO:0000256" key="3">
    <source>
        <dbReference type="ARBA" id="ARBA00022452"/>
    </source>
</evidence>
<feature type="signal peptide" evidence="10">
    <location>
        <begin position="1"/>
        <end position="26"/>
    </location>
</feature>
<evidence type="ECO:0000256" key="4">
    <source>
        <dbReference type="ARBA" id="ARBA00022692"/>
    </source>
</evidence>
<dbReference type="SUPFAM" id="SSF56935">
    <property type="entry name" value="Porins"/>
    <property type="match status" value="1"/>
</dbReference>
<evidence type="ECO:0000259" key="12">
    <source>
        <dbReference type="Pfam" id="PF07715"/>
    </source>
</evidence>
<feature type="domain" description="TonB-dependent receptor-like beta-barrel" evidence="11">
    <location>
        <begin position="399"/>
        <end position="881"/>
    </location>
</feature>
<evidence type="ECO:0000256" key="7">
    <source>
        <dbReference type="ARBA" id="ARBA00023237"/>
    </source>
</evidence>
<dbReference type="OrthoDB" id="9768177at2"/>
<dbReference type="InterPro" id="IPR037066">
    <property type="entry name" value="Plug_dom_sf"/>
</dbReference>
<dbReference type="NCBIfam" id="TIGR04056">
    <property type="entry name" value="OMP_RagA_SusC"/>
    <property type="match status" value="1"/>
</dbReference>
<dbReference type="AlphaFoldDB" id="A0A420B8C1"/>
<feature type="domain" description="TonB-dependent receptor plug" evidence="12">
    <location>
        <begin position="129"/>
        <end position="236"/>
    </location>
</feature>
<evidence type="ECO:0000256" key="6">
    <source>
        <dbReference type="ARBA" id="ARBA00023136"/>
    </source>
</evidence>
<dbReference type="InterPro" id="IPR000531">
    <property type="entry name" value="Beta-barrel_TonB"/>
</dbReference>
<evidence type="ECO:0000256" key="9">
    <source>
        <dbReference type="RuleBase" id="RU003357"/>
    </source>
</evidence>
<organism evidence="13 14">
    <name type="scientific">Sphingobacterium detergens</name>
    <dbReference type="NCBI Taxonomy" id="1145106"/>
    <lineage>
        <taxon>Bacteria</taxon>
        <taxon>Pseudomonadati</taxon>
        <taxon>Bacteroidota</taxon>
        <taxon>Sphingobacteriia</taxon>
        <taxon>Sphingobacteriales</taxon>
        <taxon>Sphingobacteriaceae</taxon>
        <taxon>Sphingobacterium</taxon>
    </lineage>
</organism>
<dbReference type="NCBIfam" id="TIGR04057">
    <property type="entry name" value="SusC_RagA_signa"/>
    <property type="match status" value="1"/>
</dbReference>
<dbReference type="InterPro" id="IPR008969">
    <property type="entry name" value="CarboxyPept-like_regulatory"/>
</dbReference>
<keyword evidence="14" id="KW-1185">Reference proteome</keyword>
<dbReference type="Proteomes" id="UP000286246">
    <property type="component" value="Unassembled WGS sequence"/>
</dbReference>
<dbReference type="Pfam" id="PF13620">
    <property type="entry name" value="CarboxypepD_reg"/>
    <property type="match status" value="1"/>
</dbReference>
<reference evidence="13 14" key="1">
    <citation type="submission" date="2018-09" db="EMBL/GenBank/DDBJ databases">
        <title>Genomic Encyclopedia of Type Strains, Phase III (KMG-III): the genomes of soil and plant-associated and newly described type strains.</title>
        <authorList>
            <person name="Whitman W."/>
        </authorList>
    </citation>
    <scope>NUCLEOTIDE SEQUENCE [LARGE SCALE GENOMIC DNA]</scope>
    <source>
        <strain evidence="13 14">CECT 7938</strain>
    </source>
</reference>
<dbReference type="Pfam" id="PF00593">
    <property type="entry name" value="TonB_dep_Rec_b-barrel"/>
    <property type="match status" value="1"/>
</dbReference>
<dbReference type="GO" id="GO:0009279">
    <property type="term" value="C:cell outer membrane"/>
    <property type="evidence" value="ECO:0007669"/>
    <property type="project" value="UniProtKB-SubCell"/>
</dbReference>
<keyword evidence="4 8" id="KW-0812">Transmembrane</keyword>
<evidence type="ECO:0000256" key="8">
    <source>
        <dbReference type="PROSITE-ProRule" id="PRU01360"/>
    </source>
</evidence>
<feature type="chain" id="PRO_5019336119" evidence="10">
    <location>
        <begin position="27"/>
        <end position="1032"/>
    </location>
</feature>
<dbReference type="Pfam" id="PF07715">
    <property type="entry name" value="Plug"/>
    <property type="match status" value="1"/>
</dbReference>
<keyword evidence="10" id="KW-0732">Signal</keyword>
<dbReference type="InterPro" id="IPR012910">
    <property type="entry name" value="Plug_dom"/>
</dbReference>
<accession>A0A420B8C1</accession>
<dbReference type="SUPFAM" id="SSF49464">
    <property type="entry name" value="Carboxypeptidase regulatory domain-like"/>
    <property type="match status" value="1"/>
</dbReference>
<dbReference type="InterPro" id="IPR023997">
    <property type="entry name" value="TonB-dep_OMP_SusC/RagA_CS"/>
</dbReference>
<comment type="subcellular location">
    <subcellularLocation>
        <location evidence="1 8">Cell outer membrane</location>
        <topology evidence="1 8">Multi-pass membrane protein</topology>
    </subcellularLocation>
</comment>
<name>A0A420B8C1_SPHD1</name>
<evidence type="ECO:0000256" key="1">
    <source>
        <dbReference type="ARBA" id="ARBA00004571"/>
    </source>
</evidence>
<dbReference type="EMBL" id="RAPY01000002">
    <property type="protein sequence ID" value="RKE52888.1"/>
    <property type="molecule type" value="Genomic_DNA"/>
</dbReference>
<comment type="caution">
    <text evidence="13">The sequence shown here is derived from an EMBL/GenBank/DDBJ whole genome shotgun (WGS) entry which is preliminary data.</text>
</comment>